<dbReference type="Pfam" id="PF03193">
    <property type="entry name" value="RsgA_GTPase"/>
    <property type="match status" value="1"/>
</dbReference>
<evidence type="ECO:0000256" key="9">
    <source>
        <dbReference type="ARBA" id="ARBA00023134"/>
    </source>
</evidence>
<evidence type="ECO:0000256" key="5">
    <source>
        <dbReference type="ARBA" id="ARBA00022741"/>
    </source>
</evidence>
<dbReference type="GO" id="GO:0003924">
    <property type="term" value="F:GTPase activity"/>
    <property type="evidence" value="ECO:0007669"/>
    <property type="project" value="UniProtKB-UniRule"/>
</dbReference>
<feature type="binding site" evidence="10">
    <location>
        <position position="281"/>
    </location>
    <ligand>
        <name>Zn(2+)</name>
        <dbReference type="ChEBI" id="CHEBI:29105"/>
    </ligand>
</feature>
<dbReference type="OrthoDB" id="9809485at2"/>
<dbReference type="InterPro" id="IPR027417">
    <property type="entry name" value="P-loop_NTPase"/>
</dbReference>
<feature type="binding site" evidence="10">
    <location>
        <position position="288"/>
    </location>
    <ligand>
        <name>Zn(2+)</name>
        <dbReference type="ChEBI" id="CHEBI:29105"/>
    </ligand>
</feature>
<dbReference type="PROSITE" id="PS50096">
    <property type="entry name" value="IQ"/>
    <property type="match status" value="1"/>
</dbReference>
<name>A0A2W7N1E4_9BACT</name>
<evidence type="ECO:0000256" key="2">
    <source>
        <dbReference type="ARBA" id="ARBA00022517"/>
    </source>
</evidence>
<feature type="domain" description="EngC GTPase" evidence="11">
    <location>
        <begin position="107"/>
        <end position="256"/>
    </location>
</feature>
<dbReference type="InterPro" id="IPR010914">
    <property type="entry name" value="RsgA_GTPase_dom"/>
</dbReference>
<dbReference type="Gene3D" id="1.10.40.50">
    <property type="entry name" value="Probable gtpase engc, domain 3"/>
    <property type="match status" value="1"/>
</dbReference>
<dbReference type="PROSITE" id="PS51721">
    <property type="entry name" value="G_CP"/>
    <property type="match status" value="1"/>
</dbReference>
<dbReference type="PANTHER" id="PTHR32120">
    <property type="entry name" value="SMALL RIBOSOMAL SUBUNIT BIOGENESIS GTPASE RSGA"/>
    <property type="match status" value="1"/>
</dbReference>
<keyword evidence="8 10" id="KW-0694">RNA-binding</keyword>
<keyword evidence="6 10" id="KW-0378">Hydrolase</keyword>
<dbReference type="GO" id="GO:0042274">
    <property type="term" value="P:ribosomal small subunit biogenesis"/>
    <property type="evidence" value="ECO:0007669"/>
    <property type="project" value="UniProtKB-UniRule"/>
</dbReference>
<dbReference type="GO" id="GO:0005525">
    <property type="term" value="F:GTP binding"/>
    <property type="evidence" value="ECO:0007669"/>
    <property type="project" value="UniProtKB-UniRule"/>
</dbReference>
<dbReference type="GO" id="GO:0005737">
    <property type="term" value="C:cytoplasm"/>
    <property type="evidence" value="ECO:0007669"/>
    <property type="project" value="UniProtKB-SubCell"/>
</dbReference>
<evidence type="ECO:0000256" key="10">
    <source>
        <dbReference type="HAMAP-Rule" id="MF_01820"/>
    </source>
</evidence>
<dbReference type="Gene3D" id="3.40.50.300">
    <property type="entry name" value="P-loop containing nucleotide triphosphate hydrolases"/>
    <property type="match status" value="1"/>
</dbReference>
<evidence type="ECO:0000256" key="1">
    <source>
        <dbReference type="ARBA" id="ARBA00022490"/>
    </source>
</evidence>
<keyword evidence="1 10" id="KW-0963">Cytoplasm</keyword>
<dbReference type="InterPro" id="IPR030378">
    <property type="entry name" value="G_CP_dom"/>
</dbReference>
<keyword evidence="2 10" id="KW-0690">Ribosome biogenesis</keyword>
<dbReference type="GO" id="GO:0046872">
    <property type="term" value="F:metal ion binding"/>
    <property type="evidence" value="ECO:0007669"/>
    <property type="project" value="UniProtKB-KW"/>
</dbReference>
<feature type="binding site" evidence="10">
    <location>
        <position position="286"/>
    </location>
    <ligand>
        <name>Zn(2+)</name>
        <dbReference type="ChEBI" id="CHEBI:29105"/>
    </ligand>
</feature>
<evidence type="ECO:0000259" key="12">
    <source>
        <dbReference type="PROSITE" id="PS51721"/>
    </source>
</evidence>
<feature type="binding site" evidence="10">
    <location>
        <position position="294"/>
    </location>
    <ligand>
        <name>Zn(2+)</name>
        <dbReference type="ChEBI" id="CHEBI:29105"/>
    </ligand>
</feature>
<reference evidence="13 14" key="1">
    <citation type="submission" date="2018-06" db="EMBL/GenBank/DDBJ databases">
        <title>Genomic Encyclopedia of Archaeal and Bacterial Type Strains, Phase II (KMG-II): from individual species to whole genera.</title>
        <authorList>
            <person name="Goeker M."/>
        </authorList>
    </citation>
    <scope>NUCLEOTIDE SEQUENCE [LARGE SCALE GENOMIC DNA]</scope>
    <source>
        <strain evidence="13 14">DSM 6779</strain>
    </source>
</reference>
<dbReference type="PROSITE" id="PS50936">
    <property type="entry name" value="ENGC_GTPASE"/>
    <property type="match status" value="1"/>
</dbReference>
<keyword evidence="5 10" id="KW-0547">Nucleotide-binding</keyword>
<keyword evidence="9 10" id="KW-0342">GTP-binding</keyword>
<dbReference type="InterPro" id="IPR004881">
    <property type="entry name" value="Ribosome_biogen_GTPase_RsgA"/>
</dbReference>
<comment type="similarity">
    <text evidence="10">Belongs to the TRAFAC class YlqF/YawG GTPase family. RsgA subfamily.</text>
</comment>
<evidence type="ECO:0000259" key="11">
    <source>
        <dbReference type="PROSITE" id="PS50936"/>
    </source>
</evidence>
<comment type="cofactor">
    <cofactor evidence="10">
        <name>Zn(2+)</name>
        <dbReference type="ChEBI" id="CHEBI:29105"/>
    </cofactor>
    <text evidence="10">Binds 1 zinc ion per subunit.</text>
</comment>
<dbReference type="SUPFAM" id="SSF52540">
    <property type="entry name" value="P-loop containing nucleoside triphosphate hydrolases"/>
    <property type="match status" value="1"/>
</dbReference>
<evidence type="ECO:0000256" key="7">
    <source>
        <dbReference type="ARBA" id="ARBA00022833"/>
    </source>
</evidence>
<evidence type="ECO:0000313" key="13">
    <source>
        <dbReference type="EMBL" id="PZX13583.1"/>
    </source>
</evidence>
<feature type="domain" description="CP-type G" evidence="12">
    <location>
        <begin position="99"/>
        <end position="258"/>
    </location>
</feature>
<feature type="binding site" evidence="10">
    <location>
        <begin position="200"/>
        <end position="208"/>
    </location>
    <ligand>
        <name>GTP</name>
        <dbReference type="ChEBI" id="CHEBI:37565"/>
    </ligand>
</feature>
<dbReference type="GO" id="GO:0019843">
    <property type="term" value="F:rRNA binding"/>
    <property type="evidence" value="ECO:0007669"/>
    <property type="project" value="UniProtKB-KW"/>
</dbReference>
<accession>A0A2W7N1E4</accession>
<comment type="subcellular location">
    <subcellularLocation>
        <location evidence="10">Cytoplasm</location>
    </subcellularLocation>
</comment>
<evidence type="ECO:0000256" key="4">
    <source>
        <dbReference type="ARBA" id="ARBA00022730"/>
    </source>
</evidence>
<comment type="caution">
    <text evidence="13">The sequence shown here is derived from an EMBL/GenBank/DDBJ whole genome shotgun (WGS) entry which is preliminary data.</text>
</comment>
<protein>
    <recommendedName>
        <fullName evidence="10">Small ribosomal subunit biogenesis GTPase RsgA</fullName>
        <ecNumber evidence="10">3.6.1.-</ecNumber>
    </recommendedName>
</protein>
<dbReference type="Proteomes" id="UP000249239">
    <property type="component" value="Unassembled WGS sequence"/>
</dbReference>
<dbReference type="AlphaFoldDB" id="A0A2W7N1E4"/>
<keyword evidence="7 10" id="KW-0862">Zinc</keyword>
<dbReference type="PANTHER" id="PTHR32120:SF10">
    <property type="entry name" value="SMALL RIBOSOMAL SUBUNIT BIOGENESIS GTPASE RSGA"/>
    <property type="match status" value="1"/>
</dbReference>
<dbReference type="HAMAP" id="MF_01820">
    <property type="entry name" value="GTPase_RsgA"/>
    <property type="match status" value="1"/>
</dbReference>
<gene>
    <name evidence="10" type="primary">rsgA</name>
    <name evidence="13" type="ORF">LX69_02616</name>
</gene>
<proteinExistence type="inferred from homology"/>
<comment type="function">
    <text evidence="10">One of several proteins that assist in the late maturation steps of the functional core of the 30S ribosomal subunit. Helps release RbfA from mature subunits. May play a role in the assembly of ribosomal proteins into the subunit. Circularly permuted GTPase that catalyzes slow GTP hydrolysis, GTPase activity is stimulated by the 30S ribosomal subunit.</text>
</comment>
<keyword evidence="4 10" id="KW-0699">rRNA-binding</keyword>
<evidence type="ECO:0000256" key="3">
    <source>
        <dbReference type="ARBA" id="ARBA00022723"/>
    </source>
</evidence>
<sequence>MTQLERLGYNVEIERYRSHYSTFDVGRVIVQHRDRYVVASETGEHLAEVTGAFRYLAESSNGFPAVGDWVAVSHHDELDMIHAVYPRKNVLTRLAVGQYGQLQPVAANLDLAFIVTAVGHDFNINRVERFVALCLAEGIRPVVLLSKIDLADTALSDDMIQQLHNRLPELTIIPFSSLNGTGYEQIRAMILPEMTCCLLGSSGVGKSTLLNRLAGAEWMKTLTISDSTQKGRHMTTHRELVVLPGGGVLIDNPGMREVGISDGGDGVEQTFREIADLVRQCRFRDCTHRHEKGCAVLQALENGDISRQAYENYLRLEREKHHYQQTLHEKRKGNKKFGKMVKQVLKDKRRFDELP</sequence>
<dbReference type="CDD" id="cd01854">
    <property type="entry name" value="YjeQ_EngC"/>
    <property type="match status" value="1"/>
</dbReference>
<dbReference type="EMBL" id="QKZK01000024">
    <property type="protein sequence ID" value="PZX13583.1"/>
    <property type="molecule type" value="Genomic_DNA"/>
</dbReference>
<evidence type="ECO:0000256" key="8">
    <source>
        <dbReference type="ARBA" id="ARBA00022884"/>
    </source>
</evidence>
<dbReference type="NCBIfam" id="TIGR00157">
    <property type="entry name" value="ribosome small subunit-dependent GTPase A"/>
    <property type="match status" value="1"/>
</dbReference>
<comment type="subunit">
    <text evidence="10">Monomer. Associates with 30S ribosomal subunit, binds 16S rRNA.</text>
</comment>
<evidence type="ECO:0000256" key="6">
    <source>
        <dbReference type="ARBA" id="ARBA00022801"/>
    </source>
</evidence>
<keyword evidence="3 10" id="KW-0479">Metal-binding</keyword>
<evidence type="ECO:0000313" key="14">
    <source>
        <dbReference type="Proteomes" id="UP000249239"/>
    </source>
</evidence>
<dbReference type="EC" id="3.6.1.-" evidence="10"/>
<dbReference type="RefSeq" id="WP_111446455.1">
    <property type="nucleotide sequence ID" value="NZ_QKZK01000024.1"/>
</dbReference>
<feature type="binding site" evidence="10">
    <location>
        <begin position="146"/>
        <end position="149"/>
    </location>
    <ligand>
        <name>GTP</name>
        <dbReference type="ChEBI" id="CHEBI:37565"/>
    </ligand>
</feature>
<organism evidence="13 14">
    <name type="scientific">Breznakibacter xylanolyticus</name>
    <dbReference type="NCBI Taxonomy" id="990"/>
    <lineage>
        <taxon>Bacteria</taxon>
        <taxon>Pseudomonadati</taxon>
        <taxon>Bacteroidota</taxon>
        <taxon>Bacteroidia</taxon>
        <taxon>Marinilabiliales</taxon>
        <taxon>Marinilabiliaceae</taxon>
        <taxon>Breznakibacter</taxon>
    </lineage>
</organism>
<keyword evidence="14" id="KW-1185">Reference proteome</keyword>